<keyword evidence="3 8" id="KW-0812">Transmembrane</keyword>
<dbReference type="GO" id="GO:0012507">
    <property type="term" value="C:ER to Golgi transport vesicle membrane"/>
    <property type="evidence" value="ECO:0007669"/>
    <property type="project" value="TreeGrafter"/>
</dbReference>
<evidence type="ECO:0000256" key="3">
    <source>
        <dbReference type="ARBA" id="ARBA00022692"/>
    </source>
</evidence>
<dbReference type="GO" id="GO:0005789">
    <property type="term" value="C:endoplasmic reticulum membrane"/>
    <property type="evidence" value="ECO:0007669"/>
    <property type="project" value="TreeGrafter"/>
</dbReference>
<evidence type="ECO:0000256" key="8">
    <source>
        <dbReference type="SAM" id="Phobius"/>
    </source>
</evidence>
<proteinExistence type="predicted"/>
<evidence type="ECO:0000256" key="4">
    <source>
        <dbReference type="ARBA" id="ARBA00022927"/>
    </source>
</evidence>
<dbReference type="GO" id="GO:0015031">
    <property type="term" value="P:protein transport"/>
    <property type="evidence" value="ECO:0007669"/>
    <property type="project" value="UniProtKB-KW"/>
</dbReference>
<dbReference type="PANTHER" id="PTHR21230:SF26">
    <property type="entry name" value="VESICLE TRANSPORT THROUGH INTERACTION WITH T-SNARES HOMOLOG 1A"/>
    <property type="match status" value="1"/>
</dbReference>
<evidence type="ECO:0000256" key="2">
    <source>
        <dbReference type="ARBA" id="ARBA00022448"/>
    </source>
</evidence>
<evidence type="ECO:0000313" key="10">
    <source>
        <dbReference type="Proteomes" id="UP000785679"/>
    </source>
</evidence>
<evidence type="ECO:0000256" key="5">
    <source>
        <dbReference type="ARBA" id="ARBA00022989"/>
    </source>
</evidence>
<dbReference type="GO" id="GO:0005484">
    <property type="term" value="F:SNAP receptor activity"/>
    <property type="evidence" value="ECO:0007669"/>
    <property type="project" value="TreeGrafter"/>
</dbReference>
<dbReference type="AlphaFoldDB" id="A0A8J8NKV5"/>
<dbReference type="Proteomes" id="UP000785679">
    <property type="component" value="Unassembled WGS sequence"/>
</dbReference>
<evidence type="ECO:0000313" key="9">
    <source>
        <dbReference type="EMBL" id="TNV76030.1"/>
    </source>
</evidence>
<dbReference type="GO" id="GO:0006906">
    <property type="term" value="P:vesicle fusion"/>
    <property type="evidence" value="ECO:0007669"/>
    <property type="project" value="TreeGrafter"/>
</dbReference>
<protein>
    <recommendedName>
        <fullName evidence="11">t-SNARE coiled-coil homology domain-containing protein</fullName>
    </recommendedName>
</protein>
<feature type="region of interest" description="Disordered" evidence="7">
    <location>
        <begin position="1"/>
        <end position="44"/>
    </location>
</feature>
<evidence type="ECO:0008006" key="11">
    <source>
        <dbReference type="Google" id="ProtNLM"/>
    </source>
</evidence>
<organism evidence="9 10">
    <name type="scientific">Halteria grandinella</name>
    <dbReference type="NCBI Taxonomy" id="5974"/>
    <lineage>
        <taxon>Eukaryota</taxon>
        <taxon>Sar</taxon>
        <taxon>Alveolata</taxon>
        <taxon>Ciliophora</taxon>
        <taxon>Intramacronucleata</taxon>
        <taxon>Spirotrichea</taxon>
        <taxon>Stichotrichia</taxon>
        <taxon>Sporadotrichida</taxon>
        <taxon>Halteriidae</taxon>
        <taxon>Halteria</taxon>
    </lineage>
</organism>
<dbReference type="GO" id="GO:0031201">
    <property type="term" value="C:SNARE complex"/>
    <property type="evidence" value="ECO:0007669"/>
    <property type="project" value="TreeGrafter"/>
</dbReference>
<keyword evidence="6 8" id="KW-0472">Membrane</keyword>
<dbReference type="EMBL" id="RRYP01014336">
    <property type="protein sequence ID" value="TNV76030.1"/>
    <property type="molecule type" value="Genomic_DNA"/>
</dbReference>
<dbReference type="SUPFAM" id="SSF58038">
    <property type="entry name" value="SNARE fusion complex"/>
    <property type="match status" value="1"/>
</dbReference>
<comment type="subcellular location">
    <subcellularLocation>
        <location evidence="1">Membrane</location>
        <topology evidence="1">Single-pass type IV membrane protein</topology>
    </subcellularLocation>
</comment>
<evidence type="ECO:0000256" key="1">
    <source>
        <dbReference type="ARBA" id="ARBA00004211"/>
    </source>
</evidence>
<evidence type="ECO:0000256" key="6">
    <source>
        <dbReference type="ARBA" id="ARBA00023136"/>
    </source>
</evidence>
<evidence type="ECO:0000256" key="7">
    <source>
        <dbReference type="SAM" id="MobiDB-lite"/>
    </source>
</evidence>
<reference evidence="9" key="1">
    <citation type="submission" date="2019-06" db="EMBL/GenBank/DDBJ databases">
        <authorList>
            <person name="Zheng W."/>
        </authorList>
    </citation>
    <scope>NUCLEOTIDE SEQUENCE</scope>
    <source>
        <strain evidence="9">QDHG01</strain>
    </source>
</reference>
<sequence length="263" mass="30553">MEYDALRDDDQQLNDEDLIDISFQPRKSYDSPTKPAQKPLSPYEPDITRLYSRLTTIHEQVKSSPQTHQSEIRRADHILQEAKSFITMMQIDQKALPASQKKKDLKNRLVEINARYRQFEQRQAHLKSLIIMEQPEVHHEAEEDQGQFSGEEEDEVLIVKNKGKLDETAKEVARQGQKLEDAKRIGHQTIELAREAMLMLRGQRDQIVNTVGLVRDIGSDLVKSDKIARDINRRQLLTIVVLYLVIIVLFLANCFALYYKLFL</sequence>
<dbReference type="Gene3D" id="1.20.5.110">
    <property type="match status" value="1"/>
</dbReference>
<accession>A0A8J8NKV5</accession>
<feature type="compositionally biased region" description="Basic and acidic residues" evidence="7">
    <location>
        <begin position="1"/>
        <end position="10"/>
    </location>
</feature>
<name>A0A8J8NKV5_HALGN</name>
<keyword evidence="4" id="KW-0653">Protein transport</keyword>
<dbReference type="GO" id="GO:0031902">
    <property type="term" value="C:late endosome membrane"/>
    <property type="evidence" value="ECO:0007669"/>
    <property type="project" value="TreeGrafter"/>
</dbReference>
<dbReference type="GO" id="GO:0005794">
    <property type="term" value="C:Golgi apparatus"/>
    <property type="evidence" value="ECO:0007669"/>
    <property type="project" value="TreeGrafter"/>
</dbReference>
<feature type="transmembrane region" description="Helical" evidence="8">
    <location>
        <begin position="236"/>
        <end position="259"/>
    </location>
</feature>
<comment type="caution">
    <text evidence="9">The sequence shown here is derived from an EMBL/GenBank/DDBJ whole genome shotgun (WGS) entry which is preliminary data.</text>
</comment>
<keyword evidence="10" id="KW-1185">Reference proteome</keyword>
<keyword evidence="5 8" id="KW-1133">Transmembrane helix</keyword>
<gene>
    <name evidence="9" type="ORF">FGO68_gene4352</name>
</gene>
<dbReference type="OrthoDB" id="10575043at2759"/>
<dbReference type="GO" id="GO:0000149">
    <property type="term" value="F:SNARE binding"/>
    <property type="evidence" value="ECO:0007669"/>
    <property type="project" value="TreeGrafter"/>
</dbReference>
<dbReference type="PANTHER" id="PTHR21230">
    <property type="entry name" value="VESICLE TRANSPORT V-SNARE PROTEIN VTI1-RELATED"/>
    <property type="match status" value="1"/>
</dbReference>
<keyword evidence="2" id="KW-0813">Transport</keyword>